<comment type="caution">
    <text evidence="3">The sequence shown here is derived from an EMBL/GenBank/DDBJ whole genome shotgun (WGS) entry which is preliminary data.</text>
</comment>
<dbReference type="Pfam" id="PF13620">
    <property type="entry name" value="CarboxypepD_reg"/>
    <property type="match status" value="1"/>
</dbReference>
<evidence type="ECO:0000256" key="1">
    <source>
        <dbReference type="ARBA" id="ARBA00008812"/>
    </source>
</evidence>
<dbReference type="SMART" id="SM00867">
    <property type="entry name" value="YceI"/>
    <property type="match status" value="1"/>
</dbReference>
<dbReference type="Proteomes" id="UP000011666">
    <property type="component" value="Unassembled WGS sequence"/>
</dbReference>
<dbReference type="PANTHER" id="PTHR34406:SF1">
    <property type="entry name" value="PROTEIN YCEI"/>
    <property type="match status" value="1"/>
</dbReference>
<dbReference type="OrthoDB" id="9811006at2"/>
<dbReference type="Gene3D" id="2.40.128.110">
    <property type="entry name" value="Lipid/polyisoprenoid-binding, YceI-like"/>
    <property type="match status" value="1"/>
</dbReference>
<evidence type="ECO:0000313" key="3">
    <source>
        <dbReference type="EMBL" id="GAC67512.1"/>
    </source>
</evidence>
<evidence type="ECO:0000313" key="4">
    <source>
        <dbReference type="Proteomes" id="UP000011666"/>
    </source>
</evidence>
<dbReference type="eggNOG" id="COG2353">
    <property type="taxonomic scope" value="Bacteria"/>
</dbReference>
<dbReference type="EMBL" id="BANX01000008">
    <property type="protein sequence ID" value="GAC67512.1"/>
    <property type="molecule type" value="Genomic_DNA"/>
</dbReference>
<sequence>MSGTITARVATSSGHPLDDAVMTVMSQTGEQQALAASDANGAIASGDLAAGTYTVVITAEGYQPTARVAVVPGSGSVSLGEITATHAGGAPVPAVGHWTIDPGHSLLEISVRHFGISTIRGRFTDFAGEIVVPDDITRSSVHAEIKTASIDTDNRTRDDHLRSDAFFDVEQFPVADFRAVQVRPATDDAWTLEGTLTLRGTAVPVSLELSYLGEVDDPWGGHRAGFRATGTLRRGDFGISFDDKLLTGAAQIGGTATVGLDIEAVRTPS</sequence>
<organism evidence="3 4">
    <name type="scientific">Gordonia soli NBRC 108243</name>
    <dbReference type="NCBI Taxonomy" id="1223545"/>
    <lineage>
        <taxon>Bacteria</taxon>
        <taxon>Bacillati</taxon>
        <taxon>Actinomycetota</taxon>
        <taxon>Actinomycetes</taxon>
        <taxon>Mycobacteriales</taxon>
        <taxon>Gordoniaceae</taxon>
        <taxon>Gordonia</taxon>
    </lineage>
</organism>
<dbReference type="AlphaFoldDB" id="M0QJA8"/>
<dbReference type="RefSeq" id="WP_007618780.1">
    <property type="nucleotide sequence ID" value="NZ_BANX01000008.1"/>
</dbReference>
<accession>M0QJA8</accession>
<gene>
    <name evidence="3" type="ORF">GS4_08_00970</name>
</gene>
<dbReference type="InterPro" id="IPR036761">
    <property type="entry name" value="TTHA0802/YceI-like_sf"/>
</dbReference>
<dbReference type="SUPFAM" id="SSF101874">
    <property type="entry name" value="YceI-like"/>
    <property type="match status" value="1"/>
</dbReference>
<proteinExistence type="inferred from homology"/>
<feature type="domain" description="Lipid/polyisoprenoid-binding YceI-like" evidence="2">
    <location>
        <begin position="97"/>
        <end position="265"/>
    </location>
</feature>
<comment type="similarity">
    <text evidence="1">Belongs to the UPF0312 family.</text>
</comment>
<protein>
    <recommendedName>
        <fullName evidence="2">Lipid/polyisoprenoid-binding YceI-like domain-containing protein</fullName>
    </recommendedName>
</protein>
<dbReference type="PANTHER" id="PTHR34406">
    <property type="entry name" value="PROTEIN YCEI"/>
    <property type="match status" value="1"/>
</dbReference>
<dbReference type="InterPro" id="IPR007372">
    <property type="entry name" value="Lipid/polyisoprenoid-bd_YceI"/>
</dbReference>
<name>M0QJA8_9ACTN</name>
<reference evidence="3 4" key="1">
    <citation type="submission" date="2013-01" db="EMBL/GenBank/DDBJ databases">
        <title>Whole genome shotgun sequence of Gordonia soli NBRC 108243.</title>
        <authorList>
            <person name="Isaki-Nakamura S."/>
            <person name="Hosoyama A."/>
            <person name="Tsuchikane K."/>
            <person name="Ando Y."/>
            <person name="Baba S."/>
            <person name="Ohji S."/>
            <person name="Hamada M."/>
            <person name="Tamura T."/>
            <person name="Yamazoe A."/>
            <person name="Yamazaki S."/>
            <person name="Fujita N."/>
        </authorList>
    </citation>
    <scope>NUCLEOTIDE SEQUENCE [LARGE SCALE GENOMIC DNA]</scope>
    <source>
        <strain evidence="3 4">NBRC 108243</strain>
    </source>
</reference>
<keyword evidence="4" id="KW-1185">Reference proteome</keyword>
<dbReference type="Pfam" id="PF04264">
    <property type="entry name" value="YceI"/>
    <property type="match status" value="1"/>
</dbReference>
<dbReference type="SUPFAM" id="SSF49478">
    <property type="entry name" value="Cna protein B-type domain"/>
    <property type="match status" value="1"/>
</dbReference>
<dbReference type="Gene3D" id="2.60.40.1120">
    <property type="entry name" value="Carboxypeptidase-like, regulatory domain"/>
    <property type="match status" value="1"/>
</dbReference>
<dbReference type="STRING" id="1223545.GS4_08_00970"/>
<evidence type="ECO:0000259" key="2">
    <source>
        <dbReference type="SMART" id="SM00867"/>
    </source>
</evidence>